<dbReference type="EMBL" id="KK118027">
    <property type="protein sequence ID" value="KFM72006.1"/>
    <property type="molecule type" value="Genomic_DNA"/>
</dbReference>
<keyword evidence="2" id="KW-1185">Reference proteome</keyword>
<accession>A0A087U3R7</accession>
<feature type="non-terminal residue" evidence="1">
    <location>
        <position position="179"/>
    </location>
</feature>
<dbReference type="OMA" id="DEIHADD"/>
<sequence length="179" mass="20536">MEKEELPTRGLCLICHCFPGFTEPNAFTCSVIDCPWEDYHRRFPGCTPIYADRDCCPIGWECDYGTQNPVQQLSKDPQCDCEWRYLKHYEAKGCRPVYEEKPLSEKPSCTCPWRFDCSQADEIHADDRVCVYKKHVYPVGKKIETSNPCESCSCVTDYFTQAATISCTTTECPSVYSQT</sequence>
<dbReference type="OrthoDB" id="365605at2759"/>
<evidence type="ECO:0000313" key="1">
    <source>
        <dbReference type="EMBL" id="KFM72006.1"/>
    </source>
</evidence>
<dbReference type="Proteomes" id="UP000054359">
    <property type="component" value="Unassembled WGS sequence"/>
</dbReference>
<evidence type="ECO:0000313" key="2">
    <source>
        <dbReference type="Proteomes" id="UP000054359"/>
    </source>
</evidence>
<protein>
    <recommendedName>
        <fullName evidence="3">VWFC domain-containing protein</fullName>
    </recommendedName>
</protein>
<organism evidence="1 2">
    <name type="scientific">Stegodyphus mimosarum</name>
    <name type="common">African social velvet spider</name>
    <dbReference type="NCBI Taxonomy" id="407821"/>
    <lineage>
        <taxon>Eukaryota</taxon>
        <taxon>Metazoa</taxon>
        <taxon>Ecdysozoa</taxon>
        <taxon>Arthropoda</taxon>
        <taxon>Chelicerata</taxon>
        <taxon>Arachnida</taxon>
        <taxon>Araneae</taxon>
        <taxon>Araneomorphae</taxon>
        <taxon>Entelegynae</taxon>
        <taxon>Eresoidea</taxon>
        <taxon>Eresidae</taxon>
        <taxon>Stegodyphus</taxon>
    </lineage>
</organism>
<name>A0A087U3R7_STEMI</name>
<dbReference type="AlphaFoldDB" id="A0A087U3R7"/>
<gene>
    <name evidence="1" type="ORF">X975_26009</name>
</gene>
<evidence type="ECO:0008006" key="3">
    <source>
        <dbReference type="Google" id="ProtNLM"/>
    </source>
</evidence>
<reference evidence="1 2" key="1">
    <citation type="submission" date="2013-11" db="EMBL/GenBank/DDBJ databases">
        <title>Genome sequencing of Stegodyphus mimosarum.</title>
        <authorList>
            <person name="Bechsgaard J."/>
        </authorList>
    </citation>
    <scope>NUCLEOTIDE SEQUENCE [LARGE SCALE GENOMIC DNA]</scope>
</reference>
<proteinExistence type="predicted"/>